<gene>
    <name evidence="3" type="primary">LOC103599885</name>
</gene>
<name>A0ABM0RNV1_GALVR</name>
<organism evidence="2 3">
    <name type="scientific">Galeopterus variegatus</name>
    <name type="common">Malayan flying lemur</name>
    <name type="synonym">Cynocephalus variegatus</name>
    <dbReference type="NCBI Taxonomy" id="482537"/>
    <lineage>
        <taxon>Eukaryota</taxon>
        <taxon>Metazoa</taxon>
        <taxon>Chordata</taxon>
        <taxon>Craniata</taxon>
        <taxon>Vertebrata</taxon>
        <taxon>Euteleostomi</taxon>
        <taxon>Mammalia</taxon>
        <taxon>Eutheria</taxon>
        <taxon>Euarchontoglires</taxon>
        <taxon>Dermoptera</taxon>
        <taxon>Cynocephalidae</taxon>
        <taxon>Galeopterus</taxon>
    </lineage>
</organism>
<evidence type="ECO:0000256" key="1">
    <source>
        <dbReference type="SAM" id="MobiDB-lite"/>
    </source>
</evidence>
<dbReference type="RefSeq" id="XP_008582292.1">
    <property type="nucleotide sequence ID" value="XM_008584070.1"/>
</dbReference>
<keyword evidence="2" id="KW-1185">Reference proteome</keyword>
<reference evidence="3" key="1">
    <citation type="submission" date="2025-08" db="UniProtKB">
        <authorList>
            <consortium name="RefSeq"/>
        </authorList>
    </citation>
    <scope>IDENTIFICATION</scope>
</reference>
<accession>A0ABM0RNV1</accession>
<dbReference type="PANTHER" id="PTHR34927">
    <property type="entry name" value="IQ DOMAIN-CONTAINING PROTEIN K"/>
    <property type="match status" value="1"/>
</dbReference>
<sequence>MAAPPQEPRGSADSLVTTRRPVPTVSSVSHELPVSPGQVAEPPGKSLWEQICEEYEAEIPPFPEVYKQEAVITVDSPFEETVSHGVNTEHYFPVPRLTVFSHVPCPQDKLETADPKTCSPKEYLETFIFPVLLPGMARLLHQAKKEKCFE</sequence>
<dbReference type="PANTHER" id="PTHR34927:SF1">
    <property type="entry name" value="IQ DOMAIN-CONTAINING PROTEIN K"/>
    <property type="match status" value="1"/>
</dbReference>
<evidence type="ECO:0000313" key="3">
    <source>
        <dbReference type="RefSeq" id="XP_008582292.1"/>
    </source>
</evidence>
<dbReference type="Proteomes" id="UP000694923">
    <property type="component" value="Unplaced"/>
</dbReference>
<proteinExistence type="predicted"/>
<feature type="non-terminal residue" evidence="3">
    <location>
        <position position="150"/>
    </location>
</feature>
<evidence type="ECO:0000313" key="2">
    <source>
        <dbReference type="Proteomes" id="UP000694923"/>
    </source>
</evidence>
<dbReference type="InterPro" id="IPR043408">
    <property type="entry name" value="IQCK"/>
</dbReference>
<protein>
    <submittedName>
        <fullName evidence="3">IQ domain-containing protein K-like</fullName>
    </submittedName>
</protein>
<feature type="region of interest" description="Disordered" evidence="1">
    <location>
        <begin position="1"/>
        <end position="43"/>
    </location>
</feature>
<dbReference type="GeneID" id="103599885"/>